<dbReference type="OrthoDB" id="193300at2759"/>
<organism evidence="3 4">
    <name type="scientific">Chrysochloris asiatica</name>
    <name type="common">Cape golden mole</name>
    <dbReference type="NCBI Taxonomy" id="185453"/>
    <lineage>
        <taxon>Eukaryota</taxon>
        <taxon>Metazoa</taxon>
        <taxon>Chordata</taxon>
        <taxon>Craniata</taxon>
        <taxon>Vertebrata</taxon>
        <taxon>Euteleostomi</taxon>
        <taxon>Mammalia</taxon>
        <taxon>Eutheria</taxon>
        <taxon>Afrotheria</taxon>
        <taxon>Chrysochloridae</taxon>
        <taxon>Chrysochlorinae</taxon>
        <taxon>Chrysochloris</taxon>
    </lineage>
</organism>
<evidence type="ECO:0000256" key="1">
    <source>
        <dbReference type="SAM" id="MobiDB-lite"/>
    </source>
</evidence>
<dbReference type="Gene3D" id="1.10.418.10">
    <property type="entry name" value="Calponin-like domain"/>
    <property type="match status" value="1"/>
</dbReference>
<evidence type="ECO:0000313" key="3">
    <source>
        <dbReference type="Proteomes" id="UP000504623"/>
    </source>
</evidence>
<feature type="region of interest" description="Disordered" evidence="1">
    <location>
        <begin position="252"/>
        <end position="280"/>
    </location>
</feature>
<dbReference type="GO" id="GO:0051493">
    <property type="term" value="P:regulation of cytoskeleton organization"/>
    <property type="evidence" value="ECO:0007669"/>
    <property type="project" value="TreeGrafter"/>
</dbReference>
<evidence type="ECO:0000259" key="2">
    <source>
        <dbReference type="PROSITE" id="PS50021"/>
    </source>
</evidence>
<sequence>MLGATHPSPPTVQSLPPSTLSGLYAWLDRLPLSRPKRHLARDFSDGVMLAEIVKYFHPQLVDLHNYIPTCNTDQKLSNWSTLNRKVFHKLNFCVSEADIRKVVANTSGAVEPILCALRAKVEAGARNRSPPSEAGPGTCGLGASGLWAELAGQRCAAGIVPEESHGRHAHSSPPGLRGTNSIGMWSGPASPPVLRGGKTSPSQWPLEEMGCARQGWDMVGQPWEPLSPGAQQLLEDKEHALVILQETVQVGSPSSTCQQGEGPVQVKKKVQALRDGSYPE</sequence>
<dbReference type="GO" id="GO:0005930">
    <property type="term" value="C:axoneme"/>
    <property type="evidence" value="ECO:0007669"/>
    <property type="project" value="TreeGrafter"/>
</dbReference>
<protein>
    <submittedName>
        <fullName evidence="4">Sperm flagellar protein 1-like</fullName>
    </submittedName>
</protein>
<dbReference type="PANTHER" id="PTHR12509">
    <property type="entry name" value="SPERMATOGENESIS-ASSOCIATED 4-RELATED"/>
    <property type="match status" value="1"/>
</dbReference>
<reference evidence="4" key="1">
    <citation type="submission" date="2025-08" db="UniProtKB">
        <authorList>
            <consortium name="RefSeq"/>
        </authorList>
    </citation>
    <scope>IDENTIFICATION</scope>
    <source>
        <tissue evidence="4">Spleen</tissue>
    </source>
</reference>
<dbReference type="Pfam" id="PF06294">
    <property type="entry name" value="CH_2"/>
    <property type="match status" value="1"/>
</dbReference>
<dbReference type="InterPro" id="IPR001715">
    <property type="entry name" value="CH_dom"/>
</dbReference>
<dbReference type="AlphaFoldDB" id="A0A9B0TTT0"/>
<dbReference type="InterPro" id="IPR036872">
    <property type="entry name" value="CH_dom_sf"/>
</dbReference>
<dbReference type="InterPro" id="IPR052111">
    <property type="entry name" value="Spermatogenesis_Ciliary_MAP"/>
</dbReference>
<gene>
    <name evidence="4" type="primary">LOC102828179</name>
</gene>
<dbReference type="GeneID" id="102828179"/>
<dbReference type="InterPro" id="IPR010441">
    <property type="entry name" value="CH_2"/>
</dbReference>
<dbReference type="Proteomes" id="UP000504623">
    <property type="component" value="Unplaced"/>
</dbReference>
<keyword evidence="3" id="KW-1185">Reference proteome</keyword>
<proteinExistence type="predicted"/>
<dbReference type="PROSITE" id="PS50021">
    <property type="entry name" value="CH"/>
    <property type="match status" value="1"/>
</dbReference>
<dbReference type="RefSeq" id="XP_006867549.1">
    <property type="nucleotide sequence ID" value="XM_006867487.1"/>
</dbReference>
<dbReference type="SUPFAM" id="SSF47576">
    <property type="entry name" value="Calponin-homology domain, CH-domain"/>
    <property type="match status" value="1"/>
</dbReference>
<dbReference type="GO" id="GO:0008017">
    <property type="term" value="F:microtubule binding"/>
    <property type="evidence" value="ECO:0007669"/>
    <property type="project" value="TreeGrafter"/>
</dbReference>
<evidence type="ECO:0000313" key="4">
    <source>
        <dbReference type="RefSeq" id="XP_006867549.1"/>
    </source>
</evidence>
<feature type="domain" description="Calponin-homology (CH)" evidence="2">
    <location>
        <begin position="17"/>
        <end position="122"/>
    </location>
</feature>
<name>A0A9B0TTT0_CHRAS</name>
<dbReference type="PANTHER" id="PTHR12509:SF14">
    <property type="entry name" value="SPERM FLAGELLAR 1 LIKE"/>
    <property type="match status" value="1"/>
</dbReference>
<dbReference type="FunFam" id="1.10.418.10:FF:000059">
    <property type="entry name" value="RIKEN cDNA 6430531B16 gene"/>
    <property type="match status" value="1"/>
</dbReference>
<accession>A0A9B0TTT0</accession>